<name>A0A5A9NXB5_9TELE</name>
<comment type="caution">
    <text evidence="4">The sequence shown here is derived from an EMBL/GenBank/DDBJ whole genome shotgun (WGS) entry which is preliminary data.</text>
</comment>
<feature type="compositionally biased region" description="Low complexity" evidence="2">
    <location>
        <begin position="270"/>
        <end position="281"/>
    </location>
</feature>
<protein>
    <recommendedName>
        <fullName evidence="3">Myb/SANT-like DNA-binding domain-containing protein</fullName>
    </recommendedName>
</protein>
<reference evidence="4 5" key="1">
    <citation type="journal article" date="2019" name="Mol. Ecol. Resour.">
        <title>Chromosome-level genome assembly of Triplophysa tibetana, a fish adapted to the harsh high-altitude environment of the Tibetan Plateau.</title>
        <authorList>
            <person name="Yang X."/>
            <person name="Liu H."/>
            <person name="Ma Z."/>
            <person name="Zou Y."/>
            <person name="Zou M."/>
            <person name="Mao Y."/>
            <person name="Li X."/>
            <person name="Wang H."/>
            <person name="Chen T."/>
            <person name="Wang W."/>
            <person name="Yang R."/>
        </authorList>
    </citation>
    <scope>NUCLEOTIDE SEQUENCE [LARGE SCALE GENOMIC DNA]</scope>
    <source>
        <strain evidence="4">TTIB1903HZAU</strain>
        <tissue evidence="4">Muscle</tissue>
    </source>
</reference>
<feature type="coiled-coil region" evidence="1">
    <location>
        <begin position="58"/>
        <end position="85"/>
    </location>
</feature>
<evidence type="ECO:0000313" key="4">
    <source>
        <dbReference type="EMBL" id="KAA0713336.1"/>
    </source>
</evidence>
<accession>A0A5A9NXB5</accession>
<feature type="domain" description="Myb/SANT-like DNA-binding" evidence="3">
    <location>
        <begin position="139"/>
        <end position="224"/>
    </location>
</feature>
<dbReference type="Pfam" id="PF13837">
    <property type="entry name" value="Myb_DNA-bind_4"/>
    <property type="match status" value="2"/>
</dbReference>
<keyword evidence="1" id="KW-0175">Coiled coil</keyword>
<dbReference type="AlphaFoldDB" id="A0A5A9NXB5"/>
<sequence length="349" mass="39652">MSDNKNAPWSSEETNVLLAIWSSTEIQVKLNSKHPRTRNRVYDEIRQEMLNGGFRRSTDQVTNKLKKLRKEYRDQKMKHSKISNKHINYGVLESVLGHRPESQLTGALKSETAMLDTDAESQASADDLVSRMSEPKIAQQWSSEETSVLLEIWSSTVIQEQFQRYKRKKKVYDQISQKMADAGFSRSALQIVNKLKKIKKTNDNATKSSIEQNNKKARYDVMDAVLEHHLTGALNSATAILEMKTESSTSSEADIDCFAEIDVVLDQAESSFSPSQSQPKSSPKRTRVRKIDSNQELLEYLKASDERFMEHAKELNTAILNKIDEATSSMLGLLERMVTVMEGQQGNKQ</sequence>
<organism evidence="4 5">
    <name type="scientific">Triplophysa tibetana</name>
    <dbReference type="NCBI Taxonomy" id="1572043"/>
    <lineage>
        <taxon>Eukaryota</taxon>
        <taxon>Metazoa</taxon>
        <taxon>Chordata</taxon>
        <taxon>Craniata</taxon>
        <taxon>Vertebrata</taxon>
        <taxon>Euteleostomi</taxon>
        <taxon>Actinopterygii</taxon>
        <taxon>Neopterygii</taxon>
        <taxon>Teleostei</taxon>
        <taxon>Ostariophysi</taxon>
        <taxon>Cypriniformes</taxon>
        <taxon>Nemacheilidae</taxon>
        <taxon>Triplophysa</taxon>
    </lineage>
</organism>
<dbReference type="EMBL" id="SOYY01000013">
    <property type="protein sequence ID" value="KAA0713336.1"/>
    <property type="molecule type" value="Genomic_DNA"/>
</dbReference>
<keyword evidence="5" id="KW-1185">Reference proteome</keyword>
<proteinExistence type="predicted"/>
<feature type="region of interest" description="Disordered" evidence="2">
    <location>
        <begin position="269"/>
        <end position="289"/>
    </location>
</feature>
<evidence type="ECO:0000259" key="3">
    <source>
        <dbReference type="Pfam" id="PF13837"/>
    </source>
</evidence>
<evidence type="ECO:0000313" key="5">
    <source>
        <dbReference type="Proteomes" id="UP000324632"/>
    </source>
</evidence>
<gene>
    <name evidence="4" type="ORF">E1301_Tti009244</name>
</gene>
<evidence type="ECO:0000256" key="1">
    <source>
        <dbReference type="SAM" id="Coils"/>
    </source>
</evidence>
<dbReference type="PANTHER" id="PTHR47595:SF1">
    <property type="entry name" value="MYB_SANT-LIKE DNA-BINDING DOMAIN-CONTAINING PROTEIN"/>
    <property type="match status" value="1"/>
</dbReference>
<dbReference type="Proteomes" id="UP000324632">
    <property type="component" value="Chromosome 13"/>
</dbReference>
<dbReference type="PANTHER" id="PTHR47595">
    <property type="entry name" value="HEAT SHOCK 70 KDA PROTEIN 14"/>
    <property type="match status" value="1"/>
</dbReference>
<evidence type="ECO:0000256" key="2">
    <source>
        <dbReference type="SAM" id="MobiDB-lite"/>
    </source>
</evidence>
<dbReference type="InterPro" id="IPR044822">
    <property type="entry name" value="Myb_DNA-bind_4"/>
</dbReference>
<dbReference type="Gene3D" id="1.10.10.60">
    <property type="entry name" value="Homeodomain-like"/>
    <property type="match status" value="2"/>
</dbReference>
<feature type="domain" description="Myb/SANT-like DNA-binding" evidence="3">
    <location>
        <begin position="8"/>
        <end position="83"/>
    </location>
</feature>